<evidence type="ECO:0000256" key="2">
    <source>
        <dbReference type="ARBA" id="ARBA00022473"/>
    </source>
</evidence>
<proteinExistence type="predicted"/>
<sequence length="207" mass="23427">MCTGNAVMTSYREFTRDRDTEFTKGNASGLGPKQAQIRLEEHFLSDQNYFSSNPPLWTGIQISPSVHTFTRECCELDPINARVFTINSCDDLRTHLTFMDTSNTKYAGSANFYEATQMGKPFEWMKVKRNDAGTARTVHTMFWSSFTELEKKFHYSRYLTRARRMEIANALYAAATAHTHTHTHPGPGGCLELHSSTTDTCALSENS</sequence>
<dbReference type="Gene3D" id="1.10.10.60">
    <property type="entry name" value="Homeodomain-like"/>
    <property type="match status" value="1"/>
</dbReference>
<dbReference type="InterPro" id="IPR046327">
    <property type="entry name" value="HXA1/B1/D1"/>
</dbReference>
<evidence type="ECO:0000256" key="1">
    <source>
        <dbReference type="ARBA" id="ARBA00004123"/>
    </source>
</evidence>
<comment type="subcellular location">
    <subcellularLocation>
        <location evidence="1">Nucleus</location>
    </subcellularLocation>
</comment>
<comment type="caution">
    <text evidence="3">The sequence shown here is derived from an EMBL/GenBank/DDBJ whole genome shotgun (WGS) entry which is preliminary data.</text>
</comment>
<dbReference type="EMBL" id="JAVHJS010000020">
    <property type="protein sequence ID" value="KAK2825009.1"/>
    <property type="molecule type" value="Genomic_DNA"/>
</dbReference>
<keyword evidence="2" id="KW-0217">Developmental protein</keyword>
<evidence type="ECO:0000313" key="4">
    <source>
        <dbReference type="Proteomes" id="UP001187315"/>
    </source>
</evidence>
<dbReference type="GO" id="GO:0005634">
    <property type="term" value="C:nucleus"/>
    <property type="evidence" value="ECO:0007669"/>
    <property type="project" value="UniProtKB-SubCell"/>
</dbReference>
<dbReference type="Proteomes" id="UP001187315">
    <property type="component" value="Unassembled WGS sequence"/>
</dbReference>
<dbReference type="GO" id="GO:0000981">
    <property type="term" value="F:DNA-binding transcription factor activity, RNA polymerase II-specific"/>
    <property type="evidence" value="ECO:0007669"/>
    <property type="project" value="TreeGrafter"/>
</dbReference>
<accession>A0AA88LVJ7</accession>
<name>A0AA88LVJ7_TACVA</name>
<keyword evidence="4" id="KW-1185">Reference proteome</keyword>
<evidence type="ECO:0000313" key="3">
    <source>
        <dbReference type="EMBL" id="KAK2825009.1"/>
    </source>
</evidence>
<dbReference type="PANTHER" id="PTHR45946:SF4">
    <property type="entry name" value="HOMEOBOX PROTEIN ROUGH-RELATED"/>
    <property type="match status" value="1"/>
</dbReference>
<protein>
    <submittedName>
        <fullName evidence="3">Uncharacterized protein</fullName>
    </submittedName>
</protein>
<dbReference type="PANTHER" id="PTHR45946">
    <property type="entry name" value="HOMEOBOX PROTEIN ROUGH-RELATED"/>
    <property type="match status" value="1"/>
</dbReference>
<dbReference type="GO" id="GO:0000978">
    <property type="term" value="F:RNA polymerase II cis-regulatory region sequence-specific DNA binding"/>
    <property type="evidence" value="ECO:0007669"/>
    <property type="project" value="TreeGrafter"/>
</dbReference>
<gene>
    <name evidence="3" type="ORF">Q7C36_018936</name>
</gene>
<dbReference type="AlphaFoldDB" id="A0AA88LVJ7"/>
<reference evidence="3" key="1">
    <citation type="submission" date="2023-08" db="EMBL/GenBank/DDBJ databases">
        <title>Pelteobagrus vachellii genome.</title>
        <authorList>
            <person name="Liu H."/>
        </authorList>
    </citation>
    <scope>NUCLEOTIDE SEQUENCE</scope>
    <source>
        <strain evidence="3">PRFRI_2022a</strain>
        <tissue evidence="3">Muscle</tissue>
    </source>
</reference>
<organism evidence="3 4">
    <name type="scientific">Tachysurus vachellii</name>
    <name type="common">Darkbarbel catfish</name>
    <name type="synonym">Pelteobagrus vachellii</name>
    <dbReference type="NCBI Taxonomy" id="175792"/>
    <lineage>
        <taxon>Eukaryota</taxon>
        <taxon>Metazoa</taxon>
        <taxon>Chordata</taxon>
        <taxon>Craniata</taxon>
        <taxon>Vertebrata</taxon>
        <taxon>Euteleostomi</taxon>
        <taxon>Actinopterygii</taxon>
        <taxon>Neopterygii</taxon>
        <taxon>Teleostei</taxon>
        <taxon>Ostariophysi</taxon>
        <taxon>Siluriformes</taxon>
        <taxon>Bagridae</taxon>
        <taxon>Tachysurus</taxon>
    </lineage>
</organism>